<organism evidence="1 2">
    <name type="scientific">Paenibacillus plantarum</name>
    <dbReference type="NCBI Taxonomy" id="2654975"/>
    <lineage>
        <taxon>Bacteria</taxon>
        <taxon>Bacillati</taxon>
        <taxon>Bacillota</taxon>
        <taxon>Bacilli</taxon>
        <taxon>Bacillales</taxon>
        <taxon>Paenibacillaceae</taxon>
        <taxon>Paenibacillus</taxon>
    </lineage>
</organism>
<evidence type="ECO:0000313" key="1">
    <source>
        <dbReference type="EMBL" id="NOU63221.1"/>
    </source>
</evidence>
<keyword evidence="2" id="KW-1185">Reference proteome</keyword>
<gene>
    <name evidence="1" type="ORF">GC096_04060</name>
</gene>
<dbReference type="EMBL" id="WHNY01000009">
    <property type="protein sequence ID" value="NOU63221.1"/>
    <property type="molecule type" value="Genomic_DNA"/>
</dbReference>
<name>A0ABX1X490_9BACL</name>
<proteinExistence type="predicted"/>
<comment type="caution">
    <text evidence="1">The sequence shown here is derived from an EMBL/GenBank/DDBJ whole genome shotgun (WGS) entry which is preliminary data.</text>
</comment>
<evidence type="ECO:0000313" key="2">
    <source>
        <dbReference type="Proteomes" id="UP000653578"/>
    </source>
</evidence>
<accession>A0ABX1X490</accession>
<protein>
    <submittedName>
        <fullName evidence="1">Uncharacterized protein</fullName>
    </submittedName>
</protein>
<dbReference type="RefSeq" id="WP_171629028.1">
    <property type="nucleotide sequence ID" value="NZ_WHNY01000009.1"/>
</dbReference>
<sequence length="284" mass="33542">MNDVLLRNCMLKFFEEHFNLGRLKEDLEELQKNYEQYMMAYKATVLNQKSIQVQNESLFNEQVGNRRILSMYMLGILSPSHAADLINSNKHIFNDTVSFANYQTAVSAAALLEGWVKAYSGSPIITSTEPSWFLEHTELKLPKMKIPSTNERSSFYHGFIKYFDEKKIGITVENHHKQFLQISITVDSRYANSLSFWRGYLLDLAGKFFIKTDLFEYICTSSYPFFAQHYRIFRIMFYKKNAKKVMPILYQRIFSCRTDEIFINRKYIQDPVINWDHVISELKK</sequence>
<dbReference type="Proteomes" id="UP000653578">
    <property type="component" value="Unassembled WGS sequence"/>
</dbReference>
<reference evidence="1 2" key="1">
    <citation type="submission" date="2019-10" db="EMBL/GenBank/DDBJ databases">
        <title>Description of Paenibacillus humi sp. nov.</title>
        <authorList>
            <person name="Carlier A."/>
            <person name="Qi S."/>
        </authorList>
    </citation>
    <scope>NUCLEOTIDE SEQUENCE [LARGE SCALE GENOMIC DNA]</scope>
    <source>
        <strain evidence="1 2">LMG 31461</strain>
    </source>
</reference>